<keyword evidence="5" id="KW-0813">Transport</keyword>
<dbReference type="InterPro" id="IPR016024">
    <property type="entry name" value="ARM-type_fold"/>
</dbReference>
<evidence type="ECO:0000259" key="12">
    <source>
        <dbReference type="Pfam" id="PF08389"/>
    </source>
</evidence>
<dbReference type="GO" id="GO:0016020">
    <property type="term" value="C:membrane"/>
    <property type="evidence" value="ECO:0007669"/>
    <property type="project" value="UniProtKB-SubCell"/>
</dbReference>
<dbReference type="OrthoDB" id="2016913at2759"/>
<feature type="transmembrane region" description="Helical" evidence="11">
    <location>
        <begin position="1055"/>
        <end position="1077"/>
    </location>
</feature>
<evidence type="ECO:0000256" key="8">
    <source>
        <dbReference type="ARBA" id="ARBA00022989"/>
    </source>
</evidence>
<dbReference type="GO" id="GO:0005737">
    <property type="term" value="C:cytoplasm"/>
    <property type="evidence" value="ECO:0007669"/>
    <property type="project" value="TreeGrafter"/>
</dbReference>
<feature type="transmembrane region" description="Helical" evidence="11">
    <location>
        <begin position="1388"/>
        <end position="1410"/>
    </location>
</feature>
<proteinExistence type="inferred from homology"/>
<dbReference type="Pfam" id="PF00854">
    <property type="entry name" value="PTR2"/>
    <property type="match status" value="1"/>
</dbReference>
<comment type="similarity">
    <text evidence="3">Belongs to the importin beta family.</text>
</comment>
<keyword evidence="9 11" id="KW-0472">Membrane</keyword>
<evidence type="ECO:0000256" key="1">
    <source>
        <dbReference type="ARBA" id="ARBA00004123"/>
    </source>
</evidence>
<dbReference type="Gene3D" id="1.20.1250.20">
    <property type="entry name" value="MFS general substrate transporter like domains"/>
    <property type="match status" value="1"/>
</dbReference>
<accession>A0A9J6CK75</accession>
<dbReference type="InterPro" id="IPR011989">
    <property type="entry name" value="ARM-like"/>
</dbReference>
<dbReference type="Pfam" id="PF18773">
    <property type="entry name" value="Importin_rep"/>
    <property type="match status" value="1"/>
</dbReference>
<feature type="transmembrane region" description="Helical" evidence="11">
    <location>
        <begin position="1197"/>
        <end position="1216"/>
    </location>
</feature>
<dbReference type="InterPro" id="IPR040709">
    <property type="entry name" value="Importin_rep_1"/>
</dbReference>
<dbReference type="InterPro" id="IPR058537">
    <property type="entry name" value="TPR_TNPO3_IPO13_4th"/>
</dbReference>
<keyword evidence="14" id="KW-1185">Reference proteome</keyword>
<evidence type="ECO:0000256" key="4">
    <source>
        <dbReference type="ARBA" id="ARBA00016020"/>
    </source>
</evidence>
<reference evidence="13" key="1">
    <citation type="submission" date="2021-03" db="EMBL/GenBank/DDBJ databases">
        <title>Chromosome level genome of the anhydrobiotic midge Polypedilum vanderplanki.</title>
        <authorList>
            <person name="Yoshida Y."/>
            <person name="Kikawada T."/>
            <person name="Gusev O."/>
        </authorList>
    </citation>
    <scope>NUCLEOTIDE SEQUENCE</scope>
    <source>
        <strain evidence="13">NIAS01</strain>
        <tissue evidence="13">Whole body or cell culture</tissue>
    </source>
</reference>
<dbReference type="InterPro" id="IPR040520">
    <property type="entry name" value="Importin_rep_3"/>
</dbReference>
<feature type="domain" description="Exportin-1/Importin-beta-like" evidence="12">
    <location>
        <begin position="97"/>
        <end position="233"/>
    </location>
</feature>
<gene>
    <name evidence="13" type="ORF">PVAND_011734</name>
</gene>
<dbReference type="GO" id="GO:0022857">
    <property type="term" value="F:transmembrane transporter activity"/>
    <property type="evidence" value="ECO:0007669"/>
    <property type="project" value="InterPro"/>
</dbReference>
<sequence>METLDNLEQAVNLFYKSQSTDQAQLNEYLTIQQKSQLAWQWSWEFLDFSRTIEVQFFGATTLHMKIQKNFLEVPESMRQELKEKLLQKIIEFGSGTKLVLNRLSMCLSAFIVHMLKEWPSAINDVIDMFLNRQLPNITQQTQQWILFDVLSSIPEEACNIITVQRAQVKQEVYKNSTVVLKTLEQFINTKCEKHQLEDEDIIALQNVAKCCQNWFKNGLIVLDGCQEITTQLLKLVSKIYWSILETDGCLSPDESELTETCLKALSSMMAQPDAYKYSNSALTLMRMFLESLSPIVKNEWKIDNLNEDIAFCIYSLFIASIECHSRTILAGIYAESVEHHEIYARFVNEILLCTDKPGNYPVEESCSTLAMGFWFLLQDEILSYDNPLERQKCLEAIQPVYAHLVKILVRKSQLPDEDNIGKWNSDDLETFRCYRQDIADTLLCCFDVLHVQILKILSEILDQGIAAIQIDTKNWPILEAAIHGFCAISQQIESVEYEEIVKLMRVLNEIPYESINEKLLGTALETMGSYSEWVNDNPKYLMSAIQLLVKGLDSSMASQATLGLKDLTSDCQPDQMMPLAEPLLEACQRSLLKGHMANSESIRLMYSIGNIMSVVSSEKIPIYLDNIISPCFTELQMHAEQKNTNDSARIRVMFCLNMISTLFSSLNTNKCKNEKKRIQPVMSSEHQQPQPILMILQKTMPIFKQICDLYINDVQVIEILCKAIQQALSNLMDDIKPILNDICSLIVSIFQIKCVPAVNDIGGLCILMFYGDELYKESMKQLLLQIVVYNFRVFEQTPLNKFSDISDLVESFYALNTKIVKKIPGAYTSENMDFIKMMNYALKGVTLPETGAIKKSASFIATFVKESRNHINMTNTVLLKGEDIIKTSLMCIAGAIPRVNVDVFGDIFISLNTKYPSEFIIWMKILETPNFPTTYINPEEKINFMRSIIREKVNKRLIQDQIKRFAAKCRGVIEDHIKTKYLFAEIPKNEGKNKRKLYSSNSSSYKDINVLVNPVFPIAVILVLLSKTFEATAANGIRSILSLFLRDSLMLSERFSIIVLHTFNFISQFLPIISAIISDCYLGTVKTLLIFFVPYAIGYFLLFASTFPYLFTAHLLVYASLLLIGVGNGFLRACITTLGANQYILPQQRLDLDRYFSGYYFFYYVGILIGKILPPYMRKSVLLTSYCMEIGECYTTVFGFLTITFLISWILFLSGLKLYKKEYPTLDNTMIKTIDCILHAVIRKICLKSTEKNFLDNSIGRHSQEFVEDVRTFLKIIKLFLPLPIFYALLNQQDSTFTFQATLTDTNIMGIEIQPDQFKSIGPIILLILIPIWEKIITPLLTRCGIYLSSLECMFIGCLFATLSFVCAGLLQHFIIVESSVKQYSVLWQFPQFLFIMIAELLISIHGLKYAYTNAPSSMKSLLTAIFFMNNAFGNLLVIIITQIGLFKENHAMDFLFYAFFMLIATILIKFLAHSHDKDFSQDINEEKTFEAFICVNEIQASNMEENI</sequence>
<evidence type="ECO:0000256" key="6">
    <source>
        <dbReference type="ARBA" id="ARBA00022692"/>
    </source>
</evidence>
<feature type="transmembrane region" description="Helical" evidence="11">
    <location>
        <begin position="1353"/>
        <end position="1376"/>
    </location>
</feature>
<feature type="transmembrane region" description="Helical" evidence="11">
    <location>
        <begin position="1117"/>
        <end position="1138"/>
    </location>
</feature>
<keyword evidence="10" id="KW-0539">Nucleus</keyword>
<comment type="subcellular location">
    <subcellularLocation>
        <location evidence="2">Membrane</location>
        <topology evidence="2">Multi-pass membrane protein</topology>
    </subcellularLocation>
    <subcellularLocation>
        <location evidence="1">Nucleus</location>
    </subcellularLocation>
</comment>
<dbReference type="GO" id="GO:0006606">
    <property type="term" value="P:protein import into nucleus"/>
    <property type="evidence" value="ECO:0007669"/>
    <property type="project" value="TreeGrafter"/>
</dbReference>
<dbReference type="PANTHER" id="PTHR12363:SF33">
    <property type="entry name" value="IMPORTIN-13"/>
    <property type="match status" value="1"/>
</dbReference>
<evidence type="ECO:0000256" key="3">
    <source>
        <dbReference type="ARBA" id="ARBA00007991"/>
    </source>
</evidence>
<dbReference type="EMBL" id="JADBJN010000001">
    <property type="protein sequence ID" value="KAG5682380.1"/>
    <property type="molecule type" value="Genomic_DNA"/>
</dbReference>
<dbReference type="PANTHER" id="PTHR12363">
    <property type="entry name" value="TRANSPORTIN 3 AND IMPORTIN 13"/>
    <property type="match status" value="1"/>
</dbReference>
<dbReference type="Pfam" id="PF18806">
    <property type="entry name" value="Importin_rep_3"/>
    <property type="match status" value="1"/>
</dbReference>
<evidence type="ECO:0000256" key="10">
    <source>
        <dbReference type="ARBA" id="ARBA00023242"/>
    </source>
</evidence>
<dbReference type="InterPro" id="IPR051345">
    <property type="entry name" value="Importin_beta-like_NTR"/>
</dbReference>
<dbReference type="Gene3D" id="1.25.10.10">
    <property type="entry name" value="Leucine-rich Repeat Variant"/>
    <property type="match status" value="1"/>
</dbReference>
<dbReference type="Proteomes" id="UP001107558">
    <property type="component" value="Chromosome 1"/>
</dbReference>
<keyword evidence="8 11" id="KW-1133">Transmembrane helix</keyword>
<dbReference type="GO" id="GO:0005634">
    <property type="term" value="C:nucleus"/>
    <property type="evidence" value="ECO:0007669"/>
    <property type="project" value="UniProtKB-SubCell"/>
</dbReference>
<evidence type="ECO:0000256" key="9">
    <source>
        <dbReference type="ARBA" id="ARBA00023136"/>
    </source>
</evidence>
<feature type="transmembrane region" description="Helical" evidence="11">
    <location>
        <begin position="1089"/>
        <end position="1111"/>
    </location>
</feature>
<evidence type="ECO:0000313" key="13">
    <source>
        <dbReference type="EMBL" id="KAG5682380.1"/>
    </source>
</evidence>
<dbReference type="Pfam" id="PF08389">
    <property type="entry name" value="Xpo1"/>
    <property type="match status" value="1"/>
</dbReference>
<keyword evidence="6 11" id="KW-0812">Transmembrane</keyword>
<organism evidence="13 14">
    <name type="scientific">Polypedilum vanderplanki</name>
    <name type="common">Sleeping chironomid midge</name>
    <dbReference type="NCBI Taxonomy" id="319348"/>
    <lineage>
        <taxon>Eukaryota</taxon>
        <taxon>Metazoa</taxon>
        <taxon>Ecdysozoa</taxon>
        <taxon>Arthropoda</taxon>
        <taxon>Hexapoda</taxon>
        <taxon>Insecta</taxon>
        <taxon>Pterygota</taxon>
        <taxon>Neoptera</taxon>
        <taxon>Endopterygota</taxon>
        <taxon>Diptera</taxon>
        <taxon>Nematocera</taxon>
        <taxon>Chironomoidea</taxon>
        <taxon>Chironomidae</taxon>
        <taxon>Chironominae</taxon>
        <taxon>Polypedilum</taxon>
        <taxon>Polypedilum</taxon>
    </lineage>
</organism>
<dbReference type="InterPro" id="IPR013598">
    <property type="entry name" value="Exportin-1/Importin-b-like"/>
</dbReference>
<protein>
    <recommendedName>
        <fullName evidence="4">Importin-13</fullName>
    </recommendedName>
</protein>
<dbReference type="Pfam" id="PF24139">
    <property type="entry name" value="TPR_TNPO3_IPO13_4th"/>
    <property type="match status" value="1"/>
</dbReference>
<dbReference type="SUPFAM" id="SSF103473">
    <property type="entry name" value="MFS general substrate transporter"/>
    <property type="match status" value="1"/>
</dbReference>
<keyword evidence="7" id="KW-0677">Repeat</keyword>
<dbReference type="InterPro" id="IPR000109">
    <property type="entry name" value="POT_fam"/>
</dbReference>
<evidence type="ECO:0000256" key="11">
    <source>
        <dbReference type="SAM" id="Phobius"/>
    </source>
</evidence>
<feature type="transmembrane region" description="Helical" evidence="11">
    <location>
        <begin position="1422"/>
        <end position="1443"/>
    </location>
</feature>
<dbReference type="SUPFAM" id="SSF48371">
    <property type="entry name" value="ARM repeat"/>
    <property type="match status" value="1"/>
</dbReference>
<comment type="caution">
    <text evidence="13">The sequence shown here is derived from an EMBL/GenBank/DDBJ whole genome shotgun (WGS) entry which is preliminary data.</text>
</comment>
<feature type="transmembrane region" description="Helical" evidence="11">
    <location>
        <begin position="1159"/>
        <end position="1177"/>
    </location>
</feature>
<name>A0A9J6CK75_POLVA</name>
<dbReference type="InterPro" id="IPR036259">
    <property type="entry name" value="MFS_trans_sf"/>
</dbReference>
<evidence type="ECO:0000256" key="7">
    <source>
        <dbReference type="ARBA" id="ARBA00022737"/>
    </source>
</evidence>
<evidence type="ECO:0000313" key="14">
    <source>
        <dbReference type="Proteomes" id="UP001107558"/>
    </source>
</evidence>
<feature type="transmembrane region" description="Helical" evidence="11">
    <location>
        <begin position="1455"/>
        <end position="1473"/>
    </location>
</feature>
<evidence type="ECO:0000256" key="2">
    <source>
        <dbReference type="ARBA" id="ARBA00004141"/>
    </source>
</evidence>
<evidence type="ECO:0000256" key="5">
    <source>
        <dbReference type="ARBA" id="ARBA00022448"/>
    </source>
</evidence>